<name>A0A2H4H6D5_STRSU</name>
<dbReference type="Pfam" id="PF00535">
    <property type="entry name" value="Glycos_transf_2"/>
    <property type="match status" value="1"/>
</dbReference>
<dbReference type="CDD" id="cd02526">
    <property type="entry name" value="GT2_RfbF_like"/>
    <property type="match status" value="1"/>
</dbReference>
<dbReference type="GO" id="GO:0016757">
    <property type="term" value="F:glycosyltransferase activity"/>
    <property type="evidence" value="ECO:0007669"/>
    <property type="project" value="UniProtKB-KW"/>
</dbReference>
<evidence type="ECO:0000313" key="6">
    <source>
        <dbReference type="EMBL" id="ARJ58027.1"/>
    </source>
</evidence>
<comment type="pathway">
    <text evidence="1">Cell wall biogenesis; cell wall polysaccharide biosynthesis.</text>
</comment>
<organism evidence="6">
    <name type="scientific">Streptococcus suis</name>
    <dbReference type="NCBI Taxonomy" id="1307"/>
    <lineage>
        <taxon>Bacteria</taxon>
        <taxon>Bacillati</taxon>
        <taxon>Bacillota</taxon>
        <taxon>Bacilli</taxon>
        <taxon>Lactobacillales</taxon>
        <taxon>Streptococcaceae</taxon>
        <taxon>Streptococcus</taxon>
    </lineage>
</organism>
<dbReference type="PANTHER" id="PTHR43179:SF12">
    <property type="entry name" value="GALACTOFURANOSYLTRANSFERASE GLFT2"/>
    <property type="match status" value="1"/>
</dbReference>
<evidence type="ECO:0000256" key="3">
    <source>
        <dbReference type="ARBA" id="ARBA00022676"/>
    </source>
</evidence>
<dbReference type="InterPro" id="IPR029044">
    <property type="entry name" value="Nucleotide-diphossugar_trans"/>
</dbReference>
<dbReference type="Gene3D" id="3.90.550.10">
    <property type="entry name" value="Spore Coat Polysaccharide Biosynthesis Protein SpsA, Chain A"/>
    <property type="match status" value="1"/>
</dbReference>
<proteinExistence type="inferred from homology"/>
<sequence length="298" mass="34608">MLKSGGVTEVMEEHLIYKEVYAGIVTFNPNLKALEDNILSVYNQVNEIVIVDNASENVDRISEVIKQFSKIILIKNHENRGIACALNQLMNFGEINQYSYMLTLDQDSKCPSDYIQEMLPFFKIDKRIAVVAPVIKDVNIGVVGHAPSPYGFVKTCITSGSVVSIEAWKEIGGYDELLFIDSVDFDFCYRLRKAKYLILQTDRKYLIHEIGNGEVKKIFCWKVNVTNHSPFRKYYISRNNIYYPLKNRMYFRFFRGIIRDIWLIFIVLFYEECKVSKIKNIIKGMHDAFVIGKENNEN</sequence>
<keyword evidence="4 6" id="KW-0808">Transferase</keyword>
<dbReference type="SUPFAM" id="SSF53448">
    <property type="entry name" value="Nucleotide-diphospho-sugar transferases"/>
    <property type="match status" value="1"/>
</dbReference>
<reference evidence="6" key="1">
    <citation type="submission" date="2016-08" db="EMBL/GenBank/DDBJ databases">
        <title>Novel cps loci in Streptococcus suis.</title>
        <authorList>
            <person name="Sadowy E."/>
        </authorList>
    </citation>
    <scope>NUCLEOTIDE SEQUENCE</scope>
    <source>
        <strain evidence="6">3366</strain>
    </source>
</reference>
<dbReference type="InterPro" id="IPR001173">
    <property type="entry name" value="Glyco_trans_2-like"/>
</dbReference>
<dbReference type="PANTHER" id="PTHR43179">
    <property type="entry name" value="RHAMNOSYLTRANSFERASE WBBL"/>
    <property type="match status" value="1"/>
</dbReference>
<evidence type="ECO:0000256" key="2">
    <source>
        <dbReference type="ARBA" id="ARBA00006739"/>
    </source>
</evidence>
<keyword evidence="3" id="KW-0328">Glycosyltransferase</keyword>
<evidence type="ECO:0000256" key="1">
    <source>
        <dbReference type="ARBA" id="ARBA00004776"/>
    </source>
</evidence>
<accession>A0A2H4H6D5</accession>
<evidence type="ECO:0000259" key="5">
    <source>
        <dbReference type="Pfam" id="PF00535"/>
    </source>
</evidence>
<comment type="similarity">
    <text evidence="2">Belongs to the glycosyltransferase 2 family.</text>
</comment>
<protein>
    <submittedName>
        <fullName evidence="6">Putative glycosyltransferase</fullName>
    </submittedName>
</protein>
<dbReference type="EMBL" id="KX785319">
    <property type="protein sequence ID" value="ARJ58027.1"/>
    <property type="molecule type" value="Genomic_DNA"/>
</dbReference>
<dbReference type="AlphaFoldDB" id="A0A2H4H6D5"/>
<evidence type="ECO:0000256" key="4">
    <source>
        <dbReference type="ARBA" id="ARBA00022679"/>
    </source>
</evidence>
<feature type="domain" description="Glycosyltransferase 2-like" evidence="5">
    <location>
        <begin position="24"/>
        <end position="141"/>
    </location>
</feature>